<dbReference type="Gene3D" id="3.40.50.1000">
    <property type="entry name" value="HAD superfamily/HAD-like"/>
    <property type="match status" value="1"/>
</dbReference>
<feature type="transmembrane region" description="Helical" evidence="10">
    <location>
        <begin position="288"/>
        <end position="307"/>
    </location>
</feature>
<evidence type="ECO:0000256" key="9">
    <source>
        <dbReference type="ARBA" id="ARBA00023136"/>
    </source>
</evidence>
<feature type="transmembrane region" description="Helical" evidence="10">
    <location>
        <begin position="507"/>
        <end position="532"/>
    </location>
</feature>
<evidence type="ECO:0000256" key="2">
    <source>
        <dbReference type="ARBA" id="ARBA00006024"/>
    </source>
</evidence>
<dbReference type="SUPFAM" id="SSF56784">
    <property type="entry name" value="HAD-like"/>
    <property type="match status" value="1"/>
</dbReference>
<organism evidence="13 14">
    <name type="scientific">Ostreobium quekettii</name>
    <dbReference type="NCBI Taxonomy" id="121088"/>
    <lineage>
        <taxon>Eukaryota</taxon>
        <taxon>Viridiplantae</taxon>
        <taxon>Chlorophyta</taxon>
        <taxon>core chlorophytes</taxon>
        <taxon>Ulvophyceae</taxon>
        <taxon>TCBD clade</taxon>
        <taxon>Bryopsidales</taxon>
        <taxon>Ostreobineae</taxon>
        <taxon>Ostreobiaceae</taxon>
        <taxon>Ostreobium</taxon>
    </lineage>
</organism>
<dbReference type="NCBIfam" id="TIGR01494">
    <property type="entry name" value="ATPase_P-type"/>
    <property type="match status" value="1"/>
</dbReference>
<dbReference type="OrthoDB" id="432719at2759"/>
<dbReference type="InterPro" id="IPR001757">
    <property type="entry name" value="P_typ_ATPase"/>
</dbReference>
<dbReference type="NCBIfam" id="TIGR01511">
    <property type="entry name" value="ATPase-IB1_Cu"/>
    <property type="match status" value="1"/>
</dbReference>
<proteinExistence type="inferred from homology"/>
<dbReference type="PANTHER" id="PTHR43520:SF22">
    <property type="entry name" value="COPPER-TRANSPORTING ATPASE PAA1, CHLOROPLASTIC"/>
    <property type="match status" value="1"/>
</dbReference>
<dbReference type="Pfam" id="PF00702">
    <property type="entry name" value="Hydrolase"/>
    <property type="match status" value="1"/>
</dbReference>
<gene>
    <name evidence="13" type="ORF">OSTQU699_LOCUS1273</name>
</gene>
<comment type="similarity">
    <text evidence="2 10">Belongs to the cation transport ATPase (P-type) (TC 3.A.3) family. Type IB subfamily.</text>
</comment>
<dbReference type="InterPro" id="IPR017969">
    <property type="entry name" value="Heavy-metal-associated_CS"/>
</dbReference>
<dbReference type="FunFam" id="2.70.150.10:FF:000002">
    <property type="entry name" value="Copper-transporting ATPase 1, putative"/>
    <property type="match status" value="1"/>
</dbReference>
<dbReference type="GO" id="GO:0005507">
    <property type="term" value="F:copper ion binding"/>
    <property type="evidence" value="ECO:0007669"/>
    <property type="project" value="TreeGrafter"/>
</dbReference>
<dbReference type="PRINTS" id="PR00120">
    <property type="entry name" value="HATPASE"/>
</dbReference>
<dbReference type="PROSITE" id="PS01047">
    <property type="entry name" value="HMA_1"/>
    <property type="match status" value="1"/>
</dbReference>
<dbReference type="Gene3D" id="3.40.1110.10">
    <property type="entry name" value="Calcium-transporting ATPase, cytoplasmic domain N"/>
    <property type="match status" value="1"/>
</dbReference>
<evidence type="ECO:0000256" key="10">
    <source>
        <dbReference type="RuleBase" id="RU362081"/>
    </source>
</evidence>
<keyword evidence="4 10" id="KW-0479">Metal-binding</keyword>
<dbReference type="GO" id="GO:0005524">
    <property type="term" value="F:ATP binding"/>
    <property type="evidence" value="ECO:0007669"/>
    <property type="project" value="UniProtKB-UniRule"/>
</dbReference>
<protein>
    <submittedName>
        <fullName evidence="13">Uncharacterized protein</fullName>
    </submittedName>
</protein>
<dbReference type="InterPro" id="IPR023214">
    <property type="entry name" value="HAD_sf"/>
</dbReference>
<dbReference type="InterPro" id="IPR044492">
    <property type="entry name" value="P_typ_ATPase_HD_dom"/>
</dbReference>
<evidence type="ECO:0000256" key="6">
    <source>
        <dbReference type="ARBA" id="ARBA00022840"/>
    </source>
</evidence>
<evidence type="ECO:0000313" key="14">
    <source>
        <dbReference type="Proteomes" id="UP000708148"/>
    </source>
</evidence>
<dbReference type="InterPro" id="IPR036163">
    <property type="entry name" value="HMA_dom_sf"/>
</dbReference>
<dbReference type="Pfam" id="PF00403">
    <property type="entry name" value="HMA"/>
    <property type="match status" value="1"/>
</dbReference>
<dbReference type="SFLD" id="SFLDS00003">
    <property type="entry name" value="Haloacid_Dehalogenase"/>
    <property type="match status" value="1"/>
</dbReference>
<evidence type="ECO:0000256" key="4">
    <source>
        <dbReference type="ARBA" id="ARBA00022723"/>
    </source>
</evidence>
<dbReference type="GO" id="GO:0043682">
    <property type="term" value="F:P-type divalent copper transporter activity"/>
    <property type="evidence" value="ECO:0007669"/>
    <property type="project" value="TreeGrafter"/>
</dbReference>
<evidence type="ECO:0000259" key="11">
    <source>
        <dbReference type="Pfam" id="PF00122"/>
    </source>
</evidence>
<sequence>MLMWLAGRFGNGVFLHRSRNGQLRSSHVLTRSCQRHAEEGMATRWHARQPSECPAHLAWPGSRNLLATHASRTLRTCSAFGIASAGLPGVRTPRLPLRTARALGSNATAAVLQRRDEAGEDGPLLVMSVEGMKCANCVARVKKLIEENNEVAEATVNLAVGTAFVQVTTGKGGNATSIGRNVAEVLTNNGYPATLSNGAQTRQQAPDNDVGKKWKTLTAIGIPSAFLAASMLAHVAHVLTSCPPWLQIFGSMQFQFGLSLALMLGPARNILSGGVSRLLRRSPDMDTLVGMGAIAAFAMSCVSVMLPRLGWPAFFHEPAMLLSVVLLGRALEAFARTKASDDLTALHKLLPDQAKVVWSGKVHRVPIQAVGPGMEIVVGPGDQIPVDGIVTSGSSAVNESAVSGEAMPIPKSPGDKVIAGTINCGGMELRVDAQRVGQDTAMARIVRLVEECQGRTPSIQRLADSVAGIFSWGVLAASGMTALFWLLMGPILLPQVASGSAALLLSAQLACNVLVVSCPCALGLATPTAVLVGTSLAARSGLVIGGGDVLERAGKVDAIVFDKTGTITIGRPAVSSVVVTSDGHSQDAVLALAGAVEQQSTHPLAQAIVSACKLRKLEVKALDTGSFRQEISGGVEGCLDGSLLEVGSMEWLEQRQKPDSVCGAPNLGVEENKASTMVHVRYDGRVIGAICIEDEVRSEAAGAISRLRNLGVKHVVMASGDHRGPCLAIAREVGIRGGDVFWRTSPEEKVAIVKRLQAKGYAVAVVGDGINDAASLAQADVGMAMSGGLASARSASDIVLSGNSVAQVPEVIELSRAILGKIRENLAWAFGYNVVAIPVAAGALLPGYGVMLTPSISGALMGMSSLAVVTNSLSLQLRRKAGR</sequence>
<evidence type="ECO:0000259" key="12">
    <source>
        <dbReference type="Pfam" id="PF00403"/>
    </source>
</evidence>
<dbReference type="SUPFAM" id="SSF81660">
    <property type="entry name" value="Metal cation-transporting ATPase, ATP-binding domain N"/>
    <property type="match status" value="1"/>
</dbReference>
<dbReference type="CDD" id="cd00371">
    <property type="entry name" value="HMA"/>
    <property type="match status" value="1"/>
</dbReference>
<evidence type="ECO:0000256" key="1">
    <source>
        <dbReference type="ARBA" id="ARBA00004141"/>
    </source>
</evidence>
<evidence type="ECO:0000256" key="8">
    <source>
        <dbReference type="ARBA" id="ARBA00022989"/>
    </source>
</evidence>
<evidence type="ECO:0000256" key="3">
    <source>
        <dbReference type="ARBA" id="ARBA00022692"/>
    </source>
</evidence>
<keyword evidence="9 10" id="KW-0472">Membrane</keyword>
<evidence type="ECO:0000313" key="13">
    <source>
        <dbReference type="EMBL" id="CAD7695912.1"/>
    </source>
</evidence>
<dbReference type="PROSITE" id="PS00154">
    <property type="entry name" value="ATPASE_E1_E2"/>
    <property type="match status" value="1"/>
</dbReference>
<dbReference type="SFLD" id="SFLDF00027">
    <property type="entry name" value="p-type_atpase"/>
    <property type="match status" value="1"/>
</dbReference>
<dbReference type="InterPro" id="IPR036412">
    <property type="entry name" value="HAD-like_sf"/>
</dbReference>
<dbReference type="PRINTS" id="PR00119">
    <property type="entry name" value="CATATPASE"/>
</dbReference>
<dbReference type="GO" id="GO:0016020">
    <property type="term" value="C:membrane"/>
    <property type="evidence" value="ECO:0007669"/>
    <property type="project" value="UniProtKB-SubCell"/>
</dbReference>
<dbReference type="InterPro" id="IPR023298">
    <property type="entry name" value="ATPase_P-typ_TM_dom_sf"/>
</dbReference>
<keyword evidence="6 10" id="KW-0067">ATP-binding</keyword>
<reference evidence="13" key="1">
    <citation type="submission" date="2020-12" db="EMBL/GenBank/DDBJ databases">
        <authorList>
            <person name="Iha C."/>
        </authorList>
    </citation>
    <scope>NUCLEOTIDE SEQUENCE</scope>
</reference>
<dbReference type="InterPro" id="IPR027256">
    <property type="entry name" value="P-typ_ATPase_IB"/>
</dbReference>
<dbReference type="InterPro" id="IPR023299">
    <property type="entry name" value="ATPase_P-typ_cyto_dom_N"/>
</dbReference>
<dbReference type="InterPro" id="IPR059000">
    <property type="entry name" value="ATPase_P-type_domA"/>
</dbReference>
<comment type="subcellular location">
    <subcellularLocation>
        <location evidence="1">Membrane</location>
        <topology evidence="1">Multi-pass membrane protein</topology>
    </subcellularLocation>
</comment>
<keyword evidence="8 10" id="KW-1133">Transmembrane helix</keyword>
<accession>A0A8S1INM5</accession>
<feature type="transmembrane region" description="Helical" evidence="10">
    <location>
        <begin position="826"/>
        <end position="845"/>
    </location>
</feature>
<dbReference type="Pfam" id="PF00122">
    <property type="entry name" value="E1-E2_ATPase"/>
    <property type="match status" value="1"/>
</dbReference>
<comment type="caution">
    <text evidence="13">The sequence shown here is derived from an EMBL/GenBank/DDBJ whole genome shotgun (WGS) entry which is preliminary data.</text>
</comment>
<keyword evidence="5 10" id="KW-0547">Nucleotide-binding</keyword>
<dbReference type="Gene3D" id="2.70.150.10">
    <property type="entry name" value="Calcium-transporting ATPase, cytoplasmic transduction domain A"/>
    <property type="match status" value="1"/>
</dbReference>
<keyword evidence="3 10" id="KW-0812">Transmembrane</keyword>
<dbReference type="EMBL" id="CAJHUC010000406">
    <property type="protein sequence ID" value="CAD7695912.1"/>
    <property type="molecule type" value="Genomic_DNA"/>
</dbReference>
<feature type="domain" description="P-type ATPase A" evidence="11">
    <location>
        <begin position="348"/>
        <end position="450"/>
    </location>
</feature>
<dbReference type="NCBIfam" id="TIGR01525">
    <property type="entry name" value="ATPase-IB_hvy"/>
    <property type="match status" value="1"/>
</dbReference>
<dbReference type="PANTHER" id="PTHR43520">
    <property type="entry name" value="ATP7, ISOFORM B"/>
    <property type="match status" value="1"/>
</dbReference>
<dbReference type="SUPFAM" id="SSF81665">
    <property type="entry name" value="Calcium ATPase, transmembrane domain M"/>
    <property type="match status" value="1"/>
</dbReference>
<feature type="transmembrane region" description="Helical" evidence="10">
    <location>
        <begin position="851"/>
        <end position="873"/>
    </location>
</feature>
<dbReference type="InterPro" id="IPR006121">
    <property type="entry name" value="HMA_dom"/>
</dbReference>
<evidence type="ECO:0000256" key="5">
    <source>
        <dbReference type="ARBA" id="ARBA00022741"/>
    </source>
</evidence>
<dbReference type="GO" id="GO:0016887">
    <property type="term" value="F:ATP hydrolysis activity"/>
    <property type="evidence" value="ECO:0007669"/>
    <property type="project" value="InterPro"/>
</dbReference>
<dbReference type="GO" id="GO:0055070">
    <property type="term" value="P:copper ion homeostasis"/>
    <property type="evidence" value="ECO:0007669"/>
    <property type="project" value="TreeGrafter"/>
</dbReference>
<feature type="transmembrane region" description="Helical" evidence="10">
    <location>
        <begin position="465"/>
        <end position="487"/>
    </location>
</feature>
<dbReference type="SUPFAM" id="SSF81653">
    <property type="entry name" value="Calcium ATPase, transduction domain A"/>
    <property type="match status" value="1"/>
</dbReference>
<keyword evidence="14" id="KW-1185">Reference proteome</keyword>
<dbReference type="AlphaFoldDB" id="A0A8S1INM5"/>
<dbReference type="SUPFAM" id="SSF55008">
    <property type="entry name" value="HMA, heavy metal-associated domain"/>
    <property type="match status" value="1"/>
</dbReference>
<dbReference type="Proteomes" id="UP000708148">
    <property type="component" value="Unassembled WGS sequence"/>
</dbReference>
<dbReference type="InterPro" id="IPR008250">
    <property type="entry name" value="ATPase_P-typ_transduc_dom_A_sf"/>
</dbReference>
<dbReference type="InterPro" id="IPR018303">
    <property type="entry name" value="ATPase_P-typ_P_site"/>
</dbReference>
<dbReference type="PROSITE" id="PS01229">
    <property type="entry name" value="COF_2"/>
    <property type="match status" value="1"/>
</dbReference>
<name>A0A8S1INM5_9CHLO</name>
<evidence type="ECO:0000256" key="7">
    <source>
        <dbReference type="ARBA" id="ARBA00022967"/>
    </source>
</evidence>
<dbReference type="Gene3D" id="3.30.70.100">
    <property type="match status" value="1"/>
</dbReference>
<feature type="domain" description="HMA" evidence="12">
    <location>
        <begin position="127"/>
        <end position="166"/>
    </location>
</feature>
<keyword evidence="7" id="KW-1278">Translocase</keyword>
<dbReference type="SFLD" id="SFLDG00002">
    <property type="entry name" value="C1.7:_P-type_atpase_like"/>
    <property type="match status" value="1"/>
</dbReference>